<keyword evidence="3" id="KW-0813">Transport</keyword>
<dbReference type="InterPro" id="IPR036259">
    <property type="entry name" value="MFS_trans_sf"/>
</dbReference>
<feature type="transmembrane region" description="Helical" evidence="8">
    <location>
        <begin position="143"/>
        <end position="162"/>
    </location>
</feature>
<dbReference type="GO" id="GO:0005886">
    <property type="term" value="C:plasma membrane"/>
    <property type="evidence" value="ECO:0007669"/>
    <property type="project" value="TreeGrafter"/>
</dbReference>
<accession>A0A067MW56</accession>
<feature type="region of interest" description="Disordered" evidence="7">
    <location>
        <begin position="536"/>
        <end position="579"/>
    </location>
</feature>
<feature type="transmembrane region" description="Helical" evidence="8">
    <location>
        <begin position="262"/>
        <end position="282"/>
    </location>
</feature>
<evidence type="ECO:0000256" key="8">
    <source>
        <dbReference type="SAM" id="Phobius"/>
    </source>
</evidence>
<dbReference type="GO" id="GO:0012505">
    <property type="term" value="C:endomembrane system"/>
    <property type="evidence" value="ECO:0007669"/>
    <property type="project" value="UniProtKB-SubCell"/>
</dbReference>
<feature type="compositionally biased region" description="Basic and acidic residues" evidence="7">
    <location>
        <begin position="539"/>
        <end position="549"/>
    </location>
</feature>
<dbReference type="Gene3D" id="1.20.1720.10">
    <property type="entry name" value="Multidrug resistance protein D"/>
    <property type="match status" value="1"/>
</dbReference>
<dbReference type="InterPro" id="IPR020846">
    <property type="entry name" value="MFS_dom"/>
</dbReference>
<organism evidence="10 11">
    <name type="scientific">Botryobasidium botryosum (strain FD-172 SS1)</name>
    <dbReference type="NCBI Taxonomy" id="930990"/>
    <lineage>
        <taxon>Eukaryota</taxon>
        <taxon>Fungi</taxon>
        <taxon>Dikarya</taxon>
        <taxon>Basidiomycota</taxon>
        <taxon>Agaricomycotina</taxon>
        <taxon>Agaricomycetes</taxon>
        <taxon>Cantharellales</taxon>
        <taxon>Botryobasidiaceae</taxon>
        <taxon>Botryobasidium</taxon>
    </lineage>
</organism>
<dbReference type="SUPFAM" id="SSF103473">
    <property type="entry name" value="MFS general substrate transporter"/>
    <property type="match status" value="1"/>
</dbReference>
<dbReference type="PANTHER" id="PTHR23501:SF102">
    <property type="entry name" value="DRUG TRANSPORTER, PUTATIVE (AFU_ORTHOLOGUE AFUA_3G08530)-RELATED"/>
    <property type="match status" value="1"/>
</dbReference>
<feature type="transmembrane region" description="Helical" evidence="8">
    <location>
        <begin position="399"/>
        <end position="418"/>
    </location>
</feature>
<feature type="transmembrane region" description="Helical" evidence="8">
    <location>
        <begin position="303"/>
        <end position="323"/>
    </location>
</feature>
<evidence type="ECO:0000313" key="10">
    <source>
        <dbReference type="EMBL" id="KDQ16127.1"/>
    </source>
</evidence>
<dbReference type="OrthoDB" id="10021397at2759"/>
<evidence type="ECO:0000256" key="3">
    <source>
        <dbReference type="ARBA" id="ARBA00022448"/>
    </source>
</evidence>
<protein>
    <recommendedName>
        <fullName evidence="9">Major facilitator superfamily (MFS) profile domain-containing protein</fullName>
    </recommendedName>
</protein>
<evidence type="ECO:0000256" key="6">
    <source>
        <dbReference type="ARBA" id="ARBA00023136"/>
    </source>
</evidence>
<feature type="compositionally biased region" description="Polar residues" evidence="7">
    <location>
        <begin position="1"/>
        <end position="11"/>
    </location>
</feature>
<keyword evidence="4 8" id="KW-0812">Transmembrane</keyword>
<dbReference type="FunFam" id="1.20.1720.10:FF:000013">
    <property type="entry name" value="Related to multidrug resistance proteins"/>
    <property type="match status" value="1"/>
</dbReference>
<dbReference type="InterPro" id="IPR011701">
    <property type="entry name" value="MFS"/>
</dbReference>
<dbReference type="Gene3D" id="1.20.1250.20">
    <property type="entry name" value="MFS general substrate transporter like domains"/>
    <property type="match status" value="1"/>
</dbReference>
<dbReference type="GO" id="GO:0022857">
    <property type="term" value="F:transmembrane transporter activity"/>
    <property type="evidence" value="ECO:0007669"/>
    <property type="project" value="InterPro"/>
</dbReference>
<evidence type="ECO:0000256" key="7">
    <source>
        <dbReference type="SAM" id="MobiDB-lite"/>
    </source>
</evidence>
<evidence type="ECO:0000256" key="5">
    <source>
        <dbReference type="ARBA" id="ARBA00022989"/>
    </source>
</evidence>
<dbReference type="PROSITE" id="PS50850">
    <property type="entry name" value="MFS"/>
    <property type="match status" value="1"/>
</dbReference>
<feature type="transmembrane region" description="Helical" evidence="8">
    <location>
        <begin position="237"/>
        <end position="256"/>
    </location>
</feature>
<evidence type="ECO:0000256" key="1">
    <source>
        <dbReference type="ARBA" id="ARBA00004127"/>
    </source>
</evidence>
<dbReference type="InParanoid" id="A0A067MW56"/>
<feature type="transmembrane region" description="Helical" evidence="8">
    <location>
        <begin position="430"/>
        <end position="453"/>
    </location>
</feature>
<evidence type="ECO:0000256" key="2">
    <source>
        <dbReference type="ARBA" id="ARBA00008335"/>
    </source>
</evidence>
<keyword evidence="6 8" id="KW-0472">Membrane</keyword>
<feature type="transmembrane region" description="Helical" evidence="8">
    <location>
        <begin position="111"/>
        <end position="137"/>
    </location>
</feature>
<dbReference type="PANTHER" id="PTHR23501">
    <property type="entry name" value="MAJOR FACILITATOR SUPERFAMILY"/>
    <property type="match status" value="1"/>
</dbReference>
<feature type="domain" description="Major facilitator superfamily (MFS) profile" evidence="9">
    <location>
        <begin position="46"/>
        <end position="527"/>
    </location>
</feature>
<sequence length="579" mass="62222">MSSSPQATAETVKSDVEAGTPAKLKPGEKWKQGEVHNIPKNNLWIVFPALCLTMFLSALDQTIVSTALPTIVNDLGGSSGYSWIGTAYMLPSACLAPLYGKLAQVLGRKIVLQFAIFAFLLGSALCGAAQTFVWLAIARGVQGVGGGGIVQLVQIVMSDIVSLEERGKYGGILGATWGIASVAGPLIGGVFAEHVTWRWCFFVNLPTGGIAALLLFNLKLNPIPTKSLKQHIKEFDFLGLFLIMGGVILLLIGFNYSETSWSSAKTIALLTVGFAMLLFGAINELFTSRAPIIPPRLFKTRTTTALLVSIFLHSFGFLTVAFYMPLYFQVLGASATTSGLKQLSYSLGASLTAIVTGQIISRTHTYRPVLWFGWTFIILGFGLLISFDDSTSLAKQELCLLVVGIGVGSVFQTPLIALQAAMPIQDMPMVITTFSLLRTLGGTIGISVGQAIYTPFVKRRLSTISGFTIDGSQLTSNVRSLHEIPDPVIRQQVLHAFTKGISTIWIVYTPILFVAFLMVLFVRAYSLRRTVVRGNGSDNTEKAAGEGRSAEGATAATITPTSEPLEYGDTSGQKDKDHL</sequence>
<dbReference type="Proteomes" id="UP000027195">
    <property type="component" value="Unassembled WGS sequence"/>
</dbReference>
<evidence type="ECO:0000313" key="11">
    <source>
        <dbReference type="Proteomes" id="UP000027195"/>
    </source>
</evidence>
<dbReference type="AlphaFoldDB" id="A0A067MW56"/>
<keyword evidence="5 8" id="KW-1133">Transmembrane helix</keyword>
<feature type="transmembrane region" description="Helical" evidence="8">
    <location>
        <begin position="504"/>
        <end position="525"/>
    </location>
</feature>
<feature type="transmembrane region" description="Helical" evidence="8">
    <location>
        <begin position="196"/>
        <end position="216"/>
    </location>
</feature>
<proteinExistence type="inferred from homology"/>
<keyword evidence="11" id="KW-1185">Reference proteome</keyword>
<dbReference type="EMBL" id="KL198029">
    <property type="protein sequence ID" value="KDQ16127.1"/>
    <property type="molecule type" value="Genomic_DNA"/>
</dbReference>
<dbReference type="Pfam" id="PF07690">
    <property type="entry name" value="MFS_1"/>
    <property type="match status" value="1"/>
</dbReference>
<dbReference type="CDD" id="cd17502">
    <property type="entry name" value="MFS_Azr1_MDR_like"/>
    <property type="match status" value="1"/>
</dbReference>
<feature type="transmembrane region" description="Helical" evidence="8">
    <location>
        <begin position="368"/>
        <end position="387"/>
    </location>
</feature>
<evidence type="ECO:0000259" key="9">
    <source>
        <dbReference type="PROSITE" id="PS50850"/>
    </source>
</evidence>
<reference evidence="11" key="1">
    <citation type="journal article" date="2014" name="Proc. Natl. Acad. Sci. U.S.A.">
        <title>Extensive sampling of basidiomycete genomes demonstrates inadequacy of the white-rot/brown-rot paradigm for wood decay fungi.</title>
        <authorList>
            <person name="Riley R."/>
            <person name="Salamov A.A."/>
            <person name="Brown D.W."/>
            <person name="Nagy L.G."/>
            <person name="Floudas D."/>
            <person name="Held B.W."/>
            <person name="Levasseur A."/>
            <person name="Lombard V."/>
            <person name="Morin E."/>
            <person name="Otillar R."/>
            <person name="Lindquist E.A."/>
            <person name="Sun H."/>
            <person name="LaButti K.M."/>
            <person name="Schmutz J."/>
            <person name="Jabbour D."/>
            <person name="Luo H."/>
            <person name="Baker S.E."/>
            <person name="Pisabarro A.G."/>
            <person name="Walton J.D."/>
            <person name="Blanchette R.A."/>
            <person name="Henrissat B."/>
            <person name="Martin F."/>
            <person name="Cullen D."/>
            <person name="Hibbett D.S."/>
            <person name="Grigoriev I.V."/>
        </authorList>
    </citation>
    <scope>NUCLEOTIDE SEQUENCE [LARGE SCALE GENOMIC DNA]</scope>
    <source>
        <strain evidence="11">FD-172 SS1</strain>
    </source>
</reference>
<comment type="subcellular location">
    <subcellularLocation>
        <location evidence="1">Endomembrane system</location>
        <topology evidence="1">Multi-pass membrane protein</topology>
    </subcellularLocation>
</comment>
<name>A0A067MW56_BOTB1</name>
<feature type="transmembrane region" description="Helical" evidence="8">
    <location>
        <begin position="41"/>
        <end position="59"/>
    </location>
</feature>
<dbReference type="FunCoup" id="A0A067MW56">
    <property type="interactions" value="29"/>
</dbReference>
<dbReference type="PRINTS" id="PR01036">
    <property type="entry name" value="TCRTETB"/>
</dbReference>
<feature type="transmembrane region" description="Helical" evidence="8">
    <location>
        <begin position="343"/>
        <end position="361"/>
    </location>
</feature>
<comment type="similarity">
    <text evidence="2">Belongs to the major facilitator superfamily.</text>
</comment>
<evidence type="ECO:0000256" key="4">
    <source>
        <dbReference type="ARBA" id="ARBA00022692"/>
    </source>
</evidence>
<feature type="transmembrane region" description="Helical" evidence="8">
    <location>
        <begin position="169"/>
        <end position="190"/>
    </location>
</feature>
<gene>
    <name evidence="10" type="ORF">BOTBODRAFT_157399</name>
</gene>
<feature type="region of interest" description="Disordered" evidence="7">
    <location>
        <begin position="1"/>
        <end position="27"/>
    </location>
</feature>
<feature type="transmembrane region" description="Helical" evidence="8">
    <location>
        <begin position="79"/>
        <end position="99"/>
    </location>
</feature>
<dbReference type="HOGENOM" id="CLU_000960_22_0_1"/>